<comment type="caution">
    <text evidence="2">The sequence shown here is derived from an EMBL/GenBank/DDBJ whole genome shotgun (WGS) entry which is preliminary data.</text>
</comment>
<feature type="compositionally biased region" description="Gly residues" evidence="1">
    <location>
        <begin position="179"/>
        <end position="191"/>
    </location>
</feature>
<evidence type="ECO:0000313" key="3">
    <source>
        <dbReference type="Proteomes" id="UP001152049"/>
    </source>
</evidence>
<dbReference type="PANTHER" id="PTHR38166:SF1">
    <property type="entry name" value="C2H2-TYPE DOMAIN-CONTAINING PROTEIN"/>
    <property type="match status" value="1"/>
</dbReference>
<evidence type="ECO:0000313" key="2">
    <source>
        <dbReference type="EMBL" id="KAJ4251845.1"/>
    </source>
</evidence>
<gene>
    <name evidence="2" type="ORF">NW762_011142</name>
</gene>
<sequence length="545" mass="58541">MTPYTLTMTLAASCDGPHAPTGPSSSLAQTTLTTATGSNCSLAAKQNNWREELKIERTSSTVVSLSRIGSKSTNLGATQLIHDFKALVLFRAVAPKDKALHPSSQGSQNSGASAIPRVSSVDDLDLLLSEQLIISDCPTIHSCAGPGSSGVGPKRPRSEGSDKQPTGRKKRQPDESNGSNGGSRNGNGNGQDPGDIQEVPNAGEKPSAKRFACPFHKLNPSKYGCCEGFNFTGWDRVLQHLKRKHLVKGEHCPDCRTEFNVAGALAEYLKDEHIRATCRSTTAIESGKLLQIEYEGLMGLGRGSHEDKWYKGWDKLFPQQPRPRSPLVETLFEVGCRNVRETLMGRYESLLRSRGYNLEQTLLMDLVDVAEQSFRDSVTPHLAPAQGPMSMPSLAGDMPWAQPPQVPPAPPGQAVPDLALQLASAGPIPPARPPEDLAPNPSHSGPCPRQSSLSEPEAILSAQPLGPPMQFQNGFLQAQDAFFSQQFSGTLSPGDVEAVGLQPVLHGGWDPCFIWPIDPSLTDTGDTDNNGSCDGLHPHPSQYVN</sequence>
<feature type="region of interest" description="Disordered" evidence="1">
    <location>
        <begin position="379"/>
        <end position="455"/>
    </location>
</feature>
<protein>
    <recommendedName>
        <fullName evidence="4">C2H2-type domain-containing protein</fullName>
    </recommendedName>
</protein>
<proteinExistence type="predicted"/>
<dbReference type="EMBL" id="JAOQAZ010000027">
    <property type="protein sequence ID" value="KAJ4251845.1"/>
    <property type="molecule type" value="Genomic_DNA"/>
</dbReference>
<feature type="compositionally biased region" description="Pro residues" evidence="1">
    <location>
        <begin position="401"/>
        <end position="413"/>
    </location>
</feature>
<name>A0A9W8RTC5_9HYPO</name>
<dbReference type="AlphaFoldDB" id="A0A9W8RTC5"/>
<evidence type="ECO:0000256" key="1">
    <source>
        <dbReference type="SAM" id="MobiDB-lite"/>
    </source>
</evidence>
<organism evidence="2 3">
    <name type="scientific">Fusarium torreyae</name>
    <dbReference type="NCBI Taxonomy" id="1237075"/>
    <lineage>
        <taxon>Eukaryota</taxon>
        <taxon>Fungi</taxon>
        <taxon>Dikarya</taxon>
        <taxon>Ascomycota</taxon>
        <taxon>Pezizomycotina</taxon>
        <taxon>Sordariomycetes</taxon>
        <taxon>Hypocreomycetidae</taxon>
        <taxon>Hypocreales</taxon>
        <taxon>Nectriaceae</taxon>
        <taxon>Fusarium</taxon>
    </lineage>
</organism>
<keyword evidence="3" id="KW-1185">Reference proteome</keyword>
<evidence type="ECO:0008006" key="4">
    <source>
        <dbReference type="Google" id="ProtNLM"/>
    </source>
</evidence>
<dbReference type="PANTHER" id="PTHR38166">
    <property type="entry name" value="C2H2-TYPE DOMAIN-CONTAINING PROTEIN-RELATED"/>
    <property type="match status" value="1"/>
</dbReference>
<accession>A0A9W8RTC5</accession>
<feature type="region of interest" description="Disordered" evidence="1">
    <location>
        <begin position="525"/>
        <end position="545"/>
    </location>
</feature>
<dbReference type="OrthoDB" id="4772970at2759"/>
<dbReference type="Proteomes" id="UP001152049">
    <property type="component" value="Unassembled WGS sequence"/>
</dbReference>
<feature type="region of interest" description="Disordered" evidence="1">
    <location>
        <begin position="144"/>
        <end position="205"/>
    </location>
</feature>
<reference evidence="2" key="1">
    <citation type="submission" date="2022-09" db="EMBL/GenBank/DDBJ databases">
        <title>Fusarium specimens isolated from Avocado Roots.</title>
        <authorList>
            <person name="Stajich J."/>
            <person name="Roper C."/>
            <person name="Heimlech-Rivalta G."/>
        </authorList>
    </citation>
    <scope>NUCLEOTIDE SEQUENCE</scope>
    <source>
        <strain evidence="2">CF00136</strain>
    </source>
</reference>